<protein>
    <recommendedName>
        <fullName evidence="1">Beta-lactamase-related domain-containing protein</fullName>
    </recommendedName>
</protein>
<keyword evidence="3" id="KW-1185">Reference proteome</keyword>
<evidence type="ECO:0000313" key="3">
    <source>
        <dbReference type="Proteomes" id="UP000249254"/>
    </source>
</evidence>
<dbReference type="InterPro" id="IPR012338">
    <property type="entry name" value="Beta-lactam/transpept-like"/>
</dbReference>
<dbReference type="PANTHER" id="PTHR43283">
    <property type="entry name" value="BETA-LACTAMASE-RELATED"/>
    <property type="match status" value="1"/>
</dbReference>
<comment type="caution">
    <text evidence="2">The sequence shown here is derived from an EMBL/GenBank/DDBJ whole genome shotgun (WGS) entry which is preliminary data.</text>
</comment>
<dbReference type="AlphaFoldDB" id="A0A328AS18"/>
<dbReference type="InterPro" id="IPR050789">
    <property type="entry name" value="Diverse_Enzym_Activities"/>
</dbReference>
<gene>
    <name evidence="2" type="ORF">DJ017_11735</name>
</gene>
<evidence type="ECO:0000313" key="2">
    <source>
        <dbReference type="EMBL" id="RAK56324.1"/>
    </source>
</evidence>
<dbReference type="EMBL" id="QFYQ01000001">
    <property type="protein sequence ID" value="RAK56324.1"/>
    <property type="molecule type" value="Genomic_DNA"/>
</dbReference>
<dbReference type="Gene3D" id="3.40.710.10">
    <property type="entry name" value="DD-peptidase/beta-lactamase superfamily"/>
    <property type="match status" value="1"/>
</dbReference>
<accession>A0A328AS18</accession>
<reference evidence="3" key="1">
    <citation type="submission" date="2018-05" db="EMBL/GenBank/DDBJ databases">
        <authorList>
            <person name="Li X."/>
        </authorList>
    </citation>
    <scope>NUCLEOTIDE SEQUENCE [LARGE SCALE GENOMIC DNA]</scope>
    <source>
        <strain evidence="3">LX32</strain>
    </source>
</reference>
<dbReference type="SUPFAM" id="SSF56601">
    <property type="entry name" value="beta-lactamase/transpeptidase-like"/>
    <property type="match status" value="1"/>
</dbReference>
<feature type="domain" description="Beta-lactamase-related" evidence="1">
    <location>
        <begin position="4"/>
        <end position="367"/>
    </location>
</feature>
<proteinExistence type="predicted"/>
<organism evidence="2 3">
    <name type="scientific">Phenylobacterium soli</name>
    <dbReference type="NCBI Taxonomy" id="2170551"/>
    <lineage>
        <taxon>Bacteria</taxon>
        <taxon>Pseudomonadati</taxon>
        <taxon>Pseudomonadota</taxon>
        <taxon>Alphaproteobacteria</taxon>
        <taxon>Caulobacterales</taxon>
        <taxon>Caulobacteraceae</taxon>
        <taxon>Phenylobacterium</taxon>
    </lineage>
</organism>
<dbReference type="Proteomes" id="UP000249254">
    <property type="component" value="Unassembled WGS sequence"/>
</dbReference>
<dbReference type="OrthoDB" id="9808046at2"/>
<dbReference type="Pfam" id="PF00144">
    <property type="entry name" value="Beta-lactamase"/>
    <property type="match status" value="1"/>
</dbReference>
<dbReference type="PANTHER" id="PTHR43283:SF3">
    <property type="entry name" value="BETA-LACTAMASE FAMILY PROTEIN (AFU_ORTHOLOGUE AFUA_5G07500)"/>
    <property type="match status" value="1"/>
</dbReference>
<name>A0A328AS18_9CAUL</name>
<sequence>MLERHVAGAEIAGAATRVWRDGRLVQSAASGWRDIDAGLPIENDTLFRIASLSKPVTSVVALTLFDEGRFALDQPISRVAPEFGEMRVLRDPDGPLDETDPAERPITFEDLLTHRSGLTYGDFQTGPLARAYREALGADIDSEVSPDQWIARLAALPLIDQPGAGFHYGTSTDLLGLLIARMEGAPLGEVMRRRLFEPLGMRDTGFVIPADQRGRRARMYGFDDSGRLAERPTGAGGAFLVERPDDMAFESGGQGLWSTAGDYLAFARLFVGGGAVDGVRILRPETLALMTANRLSEAQRASARLLGMPVFTGLGFGLGVAVVMDPDQAPVVRCKGGVGTVGWPGAFGGWWQADPTDGSVMVFLAHNALDPAQLAMGYGLGVYSAITEFHTLASTAN</sequence>
<dbReference type="InterPro" id="IPR001466">
    <property type="entry name" value="Beta-lactam-related"/>
</dbReference>
<evidence type="ECO:0000259" key="1">
    <source>
        <dbReference type="Pfam" id="PF00144"/>
    </source>
</evidence>